<dbReference type="Gene3D" id="3.30.110.150">
    <property type="entry name" value="SepF-like protein"/>
    <property type="match status" value="1"/>
</dbReference>
<dbReference type="InterPro" id="IPR007561">
    <property type="entry name" value="Cell_div_SepF/SepF-rel"/>
</dbReference>
<comment type="caution">
    <text evidence="1">The sequence shown here is derived from an EMBL/GenBank/DDBJ whole genome shotgun (WGS) entry which is preliminary data.</text>
</comment>
<sequence>MAGFLEKLKLIGKSSEQDYIEVDLSQFEEPRGSNEIILRVAEMGRIEVLPEVKQEIYNGNIVLADIAGLKRDKAALDRAIGELKKAVEDVSGDIAGIGDDLIVLVPKGIKIDREKVVGGKD</sequence>
<dbReference type="PIRSF" id="PIRSF019313">
    <property type="entry name" value="UCP019313"/>
    <property type="match status" value="1"/>
</dbReference>
<reference evidence="1" key="1">
    <citation type="journal article" date="2015" name="Proc. Natl. Acad. Sci. U.S.A.">
        <title>Networks of energetic and metabolic interactions define dynamics in microbial communities.</title>
        <authorList>
            <person name="Embree M."/>
            <person name="Liu J.K."/>
            <person name="Al-Bassam M.M."/>
            <person name="Zengler K."/>
        </authorList>
    </citation>
    <scope>NUCLEOTIDE SEQUENCE</scope>
</reference>
<dbReference type="EMBL" id="LNQE01001478">
    <property type="protein sequence ID" value="KUG16856.1"/>
    <property type="molecule type" value="Genomic_DNA"/>
</dbReference>
<accession>A0A0W8F7I9</accession>
<evidence type="ECO:0008006" key="2">
    <source>
        <dbReference type="Google" id="ProtNLM"/>
    </source>
</evidence>
<organism evidence="1">
    <name type="scientific">hydrocarbon metagenome</name>
    <dbReference type="NCBI Taxonomy" id="938273"/>
    <lineage>
        <taxon>unclassified sequences</taxon>
        <taxon>metagenomes</taxon>
        <taxon>ecological metagenomes</taxon>
    </lineage>
</organism>
<name>A0A0W8F7I9_9ZZZZ</name>
<evidence type="ECO:0000313" key="1">
    <source>
        <dbReference type="EMBL" id="KUG16856.1"/>
    </source>
</evidence>
<dbReference type="InterPro" id="IPR038594">
    <property type="entry name" value="SepF-like_sf"/>
</dbReference>
<dbReference type="AlphaFoldDB" id="A0A0W8F7I9"/>
<gene>
    <name evidence="1" type="ORF">ASZ90_013489</name>
</gene>
<proteinExistence type="predicted"/>
<dbReference type="InterPro" id="IPR012426">
    <property type="entry name" value="SepF_arc"/>
</dbReference>
<protein>
    <recommendedName>
        <fullName evidence="2">Cell division protein SepF</fullName>
    </recommendedName>
</protein>
<dbReference type="Pfam" id="PF04472">
    <property type="entry name" value="SepF"/>
    <property type="match status" value="1"/>
</dbReference>
<dbReference type="GO" id="GO:0090529">
    <property type="term" value="P:cell septum assembly"/>
    <property type="evidence" value="ECO:0007669"/>
    <property type="project" value="InterPro"/>
</dbReference>